<comment type="caution">
    <text evidence="2">The sequence shown here is derived from an EMBL/GenBank/DDBJ whole genome shotgun (WGS) entry which is preliminary data.</text>
</comment>
<evidence type="ECO:0000313" key="2">
    <source>
        <dbReference type="EMBL" id="MEU1954344.1"/>
    </source>
</evidence>
<evidence type="ECO:0000313" key="3">
    <source>
        <dbReference type="Proteomes" id="UP001550628"/>
    </source>
</evidence>
<protein>
    <recommendedName>
        <fullName evidence="4">ABC transporter permease</fullName>
    </recommendedName>
</protein>
<feature type="transmembrane region" description="Helical" evidence="1">
    <location>
        <begin position="112"/>
        <end position="138"/>
    </location>
</feature>
<keyword evidence="3" id="KW-1185">Reference proteome</keyword>
<sequence length="183" mass="18971">MKISAGAPGWYDACSPAERAATVALAATRRKWSVLWSAAAATGVVLACYPAAAGLLPLPGPEPAAPPGALSFAIGALLLDLAVLVVNSVAWGRVERVFSGVAPDEVVRPFRWVRWLPTSLVSLLGTVAMLVVGVYPLARYGETGLRGLSAADWASAGVAVLCVLCGLSTLWLKVILRPVRTGP</sequence>
<proteinExistence type="predicted"/>
<name>A0ABV2WTY5_9NOCA</name>
<reference evidence="2 3" key="1">
    <citation type="submission" date="2024-06" db="EMBL/GenBank/DDBJ databases">
        <title>The Natural Products Discovery Center: Release of the First 8490 Sequenced Strains for Exploring Actinobacteria Biosynthetic Diversity.</title>
        <authorList>
            <person name="Kalkreuter E."/>
            <person name="Kautsar S.A."/>
            <person name="Yang D."/>
            <person name="Bader C.D."/>
            <person name="Teijaro C.N."/>
            <person name="Fluegel L."/>
            <person name="Davis C.M."/>
            <person name="Simpson J.R."/>
            <person name="Lauterbach L."/>
            <person name="Steele A.D."/>
            <person name="Gui C."/>
            <person name="Meng S."/>
            <person name="Li G."/>
            <person name="Viehrig K."/>
            <person name="Ye F."/>
            <person name="Su P."/>
            <person name="Kiefer A.F."/>
            <person name="Nichols A."/>
            <person name="Cepeda A.J."/>
            <person name="Yan W."/>
            <person name="Fan B."/>
            <person name="Jiang Y."/>
            <person name="Adhikari A."/>
            <person name="Zheng C.-J."/>
            <person name="Schuster L."/>
            <person name="Cowan T.M."/>
            <person name="Smanski M.J."/>
            <person name="Chevrette M.G."/>
            <person name="De Carvalho L.P.S."/>
            <person name="Shen B."/>
        </authorList>
    </citation>
    <scope>NUCLEOTIDE SEQUENCE [LARGE SCALE GENOMIC DNA]</scope>
    <source>
        <strain evidence="2 3">NPDC019708</strain>
    </source>
</reference>
<evidence type="ECO:0000256" key="1">
    <source>
        <dbReference type="SAM" id="Phobius"/>
    </source>
</evidence>
<evidence type="ECO:0008006" key="4">
    <source>
        <dbReference type="Google" id="ProtNLM"/>
    </source>
</evidence>
<feature type="transmembrane region" description="Helical" evidence="1">
    <location>
        <begin position="68"/>
        <end position="91"/>
    </location>
</feature>
<dbReference type="RefSeq" id="WP_356956055.1">
    <property type="nucleotide sequence ID" value="NZ_JBEXYG010000005.1"/>
</dbReference>
<keyword evidence="1" id="KW-1133">Transmembrane helix</keyword>
<feature type="transmembrane region" description="Helical" evidence="1">
    <location>
        <begin position="150"/>
        <end position="172"/>
    </location>
</feature>
<dbReference type="Proteomes" id="UP001550628">
    <property type="component" value="Unassembled WGS sequence"/>
</dbReference>
<accession>A0ABV2WTY5</accession>
<keyword evidence="1" id="KW-0812">Transmembrane</keyword>
<organism evidence="2 3">
    <name type="scientific">Nocardia rhamnosiphila</name>
    <dbReference type="NCBI Taxonomy" id="426716"/>
    <lineage>
        <taxon>Bacteria</taxon>
        <taxon>Bacillati</taxon>
        <taxon>Actinomycetota</taxon>
        <taxon>Actinomycetes</taxon>
        <taxon>Mycobacteriales</taxon>
        <taxon>Nocardiaceae</taxon>
        <taxon>Nocardia</taxon>
    </lineage>
</organism>
<gene>
    <name evidence="2" type="ORF">ABZ510_21065</name>
</gene>
<dbReference type="EMBL" id="JBEYBF010000014">
    <property type="protein sequence ID" value="MEU1954344.1"/>
    <property type="molecule type" value="Genomic_DNA"/>
</dbReference>
<keyword evidence="1" id="KW-0472">Membrane</keyword>
<feature type="transmembrane region" description="Helical" evidence="1">
    <location>
        <begin position="34"/>
        <end position="56"/>
    </location>
</feature>